<comment type="caution">
    <text evidence="2">The sequence shown here is derived from an EMBL/GenBank/DDBJ whole genome shotgun (WGS) entry which is preliminary data.</text>
</comment>
<reference evidence="2 3" key="1">
    <citation type="journal article" date="2022" name="G3 (Bethesda)">
        <title>Enemy or ally: a genomic approach to elucidate the lifestyle of Phyllosticta citrichinaensis.</title>
        <authorList>
            <person name="Buijs V.A."/>
            <person name="Groenewald J.Z."/>
            <person name="Haridas S."/>
            <person name="LaButti K.M."/>
            <person name="Lipzen A."/>
            <person name="Martin F.M."/>
            <person name="Barry K."/>
            <person name="Grigoriev I.V."/>
            <person name="Crous P.W."/>
            <person name="Seidl M.F."/>
        </authorList>
    </citation>
    <scope>NUCLEOTIDE SEQUENCE [LARGE SCALE GENOMIC DNA]</scope>
    <source>
        <strain evidence="2 3">CBS 129764</strain>
    </source>
</reference>
<dbReference type="Gene3D" id="3.40.47.10">
    <property type="match status" value="1"/>
</dbReference>
<dbReference type="PROSITE" id="PS52004">
    <property type="entry name" value="KS3_2"/>
    <property type="match status" value="1"/>
</dbReference>
<dbReference type="SUPFAM" id="SSF53901">
    <property type="entry name" value="Thiolase-like"/>
    <property type="match status" value="2"/>
</dbReference>
<evidence type="ECO:0000313" key="3">
    <source>
        <dbReference type="Proteomes" id="UP001456524"/>
    </source>
</evidence>
<organism evidence="2 3">
    <name type="scientific">Phyllosticta citrichinensis</name>
    <dbReference type="NCBI Taxonomy" id="1130410"/>
    <lineage>
        <taxon>Eukaryota</taxon>
        <taxon>Fungi</taxon>
        <taxon>Dikarya</taxon>
        <taxon>Ascomycota</taxon>
        <taxon>Pezizomycotina</taxon>
        <taxon>Dothideomycetes</taxon>
        <taxon>Dothideomycetes incertae sedis</taxon>
        <taxon>Botryosphaeriales</taxon>
        <taxon>Phyllostictaceae</taxon>
        <taxon>Phyllosticta</taxon>
    </lineage>
</organism>
<sequence length="600" mass="63976">MTIDTACSGSLVALDVACRYLQSKETDGAIVAAANLYLSPEHVMDTGATSSLSGKCHTFDVKADGYMKAEGVNAVMLKCLDDAIRDGDPIRAVIRGTATNSDGRTPGIASPSAEAQAAAIRAAYANAGITDLSATAYLECHVFSASRDHPLVIGSIKSNLGHSEPAGGTSGLSKAVLAIENAVIPGNATFITPSPKIDFEKLKVLATKTAISWPQTAIKRASVNSFGYGGSNAHVVVEEAAKWSKPTHVSSHRRVYDLDNFFEDDEAEESRAFTLVFSANDEGALLGNVKALSAHLINPEVNVKLPDLAYTLSERRTQHFHRGYLVAKRTAIDEASINLGKKGAEAPRIGFVFTGQGAQWSQMGKGLIEAFPEAKALIECLDKVLQSLPNPPKWTLLCELTEVRSPQVLRQPEFSQPLVTALQLAISDILKTWNVEAQAVVGHSSGEIAAACAAGLLSLEDAIQAAYYRGQAAVVERSGSTKSGLGMLAAGLGPNDMQSYLSGFEDQVQIACYNSPNSVTLSGTLSALDEVKTRLVDDSHFARLLQVDLAYHSKYMDAIGRKYEEMLSPVFEPEPFSAARATTFSSVTGKELDQATDVPY</sequence>
<accession>A0ABR1Y3R9</accession>
<dbReference type="SMART" id="SM00827">
    <property type="entry name" value="PKS_AT"/>
    <property type="match status" value="1"/>
</dbReference>
<dbReference type="InterPro" id="IPR014031">
    <property type="entry name" value="Ketoacyl_synth_C"/>
</dbReference>
<dbReference type="SMART" id="SM00825">
    <property type="entry name" value="PKS_KS"/>
    <property type="match status" value="1"/>
</dbReference>
<dbReference type="Pfam" id="PF02801">
    <property type="entry name" value="Ketoacyl-synt_C"/>
    <property type="match status" value="2"/>
</dbReference>
<dbReference type="Gene3D" id="3.40.366.10">
    <property type="entry name" value="Malonyl-Coenzyme A Acyl Carrier Protein, domain 2"/>
    <property type="match status" value="1"/>
</dbReference>
<proteinExistence type="predicted"/>
<dbReference type="InterPro" id="IPR016036">
    <property type="entry name" value="Malonyl_transacylase_ACP-bd"/>
</dbReference>
<evidence type="ECO:0000313" key="2">
    <source>
        <dbReference type="EMBL" id="KAK8175663.1"/>
    </source>
</evidence>
<dbReference type="Pfam" id="PF00109">
    <property type="entry name" value="ketoacyl-synt"/>
    <property type="match status" value="1"/>
</dbReference>
<dbReference type="InterPro" id="IPR016035">
    <property type="entry name" value="Acyl_Trfase/lysoPLipase"/>
</dbReference>
<dbReference type="CDD" id="cd00833">
    <property type="entry name" value="PKS"/>
    <property type="match status" value="1"/>
</dbReference>
<dbReference type="Proteomes" id="UP001456524">
    <property type="component" value="Unassembled WGS sequence"/>
</dbReference>
<dbReference type="EMBL" id="JBBWUH010000002">
    <property type="protein sequence ID" value="KAK8175663.1"/>
    <property type="molecule type" value="Genomic_DNA"/>
</dbReference>
<dbReference type="InterPro" id="IPR001227">
    <property type="entry name" value="Ac_transferase_dom_sf"/>
</dbReference>
<name>A0ABR1Y3R9_9PEZI</name>
<dbReference type="InterPro" id="IPR014030">
    <property type="entry name" value="Ketoacyl_synth_N"/>
</dbReference>
<evidence type="ECO:0000259" key="1">
    <source>
        <dbReference type="PROSITE" id="PS52004"/>
    </source>
</evidence>
<dbReference type="SUPFAM" id="SSF52151">
    <property type="entry name" value="FabD/lysophospholipase-like"/>
    <property type="match status" value="1"/>
</dbReference>
<feature type="domain" description="Ketosynthase family 3 (KS3)" evidence="1">
    <location>
        <begin position="1"/>
        <end position="239"/>
    </location>
</feature>
<protein>
    <submittedName>
        <fullName evidence="2">Polyketide synthase</fullName>
    </submittedName>
</protein>
<dbReference type="Pfam" id="PF00698">
    <property type="entry name" value="Acyl_transf_1"/>
    <property type="match status" value="1"/>
</dbReference>
<dbReference type="InterPro" id="IPR014043">
    <property type="entry name" value="Acyl_transferase_dom"/>
</dbReference>
<dbReference type="SUPFAM" id="SSF55048">
    <property type="entry name" value="Probable ACP-binding domain of malonyl-CoA ACP transacylase"/>
    <property type="match status" value="1"/>
</dbReference>
<dbReference type="PANTHER" id="PTHR43775">
    <property type="entry name" value="FATTY ACID SYNTHASE"/>
    <property type="match status" value="1"/>
</dbReference>
<dbReference type="InterPro" id="IPR016039">
    <property type="entry name" value="Thiolase-like"/>
</dbReference>
<dbReference type="PANTHER" id="PTHR43775:SF18">
    <property type="entry name" value="ENZYME, PUTATIVE (JCVI)-RELATED"/>
    <property type="match status" value="1"/>
</dbReference>
<gene>
    <name evidence="2" type="ORF">IWX90DRAFT_412190</name>
</gene>
<dbReference type="Pfam" id="PF16197">
    <property type="entry name" value="KAsynt_C_assoc"/>
    <property type="match status" value="1"/>
</dbReference>
<dbReference type="InterPro" id="IPR020841">
    <property type="entry name" value="PKS_Beta-ketoAc_synthase_dom"/>
</dbReference>
<keyword evidence="3" id="KW-1185">Reference proteome</keyword>
<dbReference type="InterPro" id="IPR050091">
    <property type="entry name" value="PKS_NRPS_Biosynth_Enz"/>
</dbReference>
<dbReference type="InterPro" id="IPR032821">
    <property type="entry name" value="PKS_assoc"/>
</dbReference>